<keyword evidence="21" id="KW-1185">Reference proteome</keyword>
<reference evidence="20 21" key="1">
    <citation type="submission" date="2024-02" db="EMBL/GenBank/DDBJ databases">
        <title>A chromosome-level genome assembly of Drosophila madeirensis, a fruit fly species endemic to Madeira island.</title>
        <authorList>
            <person name="Tomihara K."/>
            <person name="Llopart A."/>
            <person name="Yamamoto D."/>
        </authorList>
    </citation>
    <scope>NUCLEOTIDE SEQUENCE [LARGE SCALE GENOMIC DNA]</scope>
    <source>
        <strain evidence="20 21">RF1</strain>
    </source>
</reference>
<dbReference type="PROSITE" id="PS50231">
    <property type="entry name" value="RICIN_B_LECTIN"/>
    <property type="match status" value="1"/>
</dbReference>
<dbReference type="Gene3D" id="2.80.10.50">
    <property type="match status" value="1"/>
</dbReference>
<evidence type="ECO:0000256" key="8">
    <source>
        <dbReference type="ARBA" id="ARBA00022723"/>
    </source>
</evidence>
<evidence type="ECO:0000256" key="9">
    <source>
        <dbReference type="ARBA" id="ARBA00022734"/>
    </source>
</evidence>
<feature type="transmembrane region" description="Helical" evidence="18">
    <location>
        <begin position="7"/>
        <end position="23"/>
    </location>
</feature>
<dbReference type="InterPro" id="IPR000772">
    <property type="entry name" value="Ricin_B_lectin"/>
</dbReference>
<dbReference type="PANTHER" id="PTHR11675:SF119">
    <property type="entry name" value="POLYPEPTIDE N-ACETYLGALACTOSAMINYLTRANSFERASE 2"/>
    <property type="match status" value="1"/>
</dbReference>
<evidence type="ECO:0000256" key="10">
    <source>
        <dbReference type="ARBA" id="ARBA00022968"/>
    </source>
</evidence>
<organism evidence="20 21">
    <name type="scientific">Drosophila madeirensis</name>
    <name type="common">Fruit fly</name>
    <dbReference type="NCBI Taxonomy" id="30013"/>
    <lineage>
        <taxon>Eukaryota</taxon>
        <taxon>Metazoa</taxon>
        <taxon>Ecdysozoa</taxon>
        <taxon>Arthropoda</taxon>
        <taxon>Hexapoda</taxon>
        <taxon>Insecta</taxon>
        <taxon>Pterygota</taxon>
        <taxon>Neoptera</taxon>
        <taxon>Endopterygota</taxon>
        <taxon>Diptera</taxon>
        <taxon>Brachycera</taxon>
        <taxon>Muscomorpha</taxon>
        <taxon>Ephydroidea</taxon>
        <taxon>Drosophilidae</taxon>
        <taxon>Drosophila</taxon>
        <taxon>Sophophora</taxon>
    </lineage>
</organism>
<keyword evidence="9 18" id="KW-0430">Lectin</keyword>
<evidence type="ECO:0000256" key="12">
    <source>
        <dbReference type="ARBA" id="ARBA00023034"/>
    </source>
</evidence>
<accession>A0AAU9FK99</accession>
<keyword evidence="7 18" id="KW-0812">Transmembrane</keyword>
<dbReference type="SMART" id="SM00458">
    <property type="entry name" value="RICIN"/>
    <property type="match status" value="1"/>
</dbReference>
<dbReference type="Proteomes" id="UP001500889">
    <property type="component" value="Chromosome U"/>
</dbReference>
<dbReference type="PANTHER" id="PTHR11675">
    <property type="entry name" value="N-ACETYLGALACTOSAMINYLTRANSFERASE"/>
    <property type="match status" value="1"/>
</dbReference>
<evidence type="ECO:0000256" key="5">
    <source>
        <dbReference type="ARBA" id="ARBA00022676"/>
    </source>
</evidence>
<dbReference type="EC" id="2.4.1.-" evidence="18"/>
<dbReference type="Pfam" id="PF00535">
    <property type="entry name" value="Glycos_transf_2"/>
    <property type="match status" value="1"/>
</dbReference>
<evidence type="ECO:0000256" key="18">
    <source>
        <dbReference type="RuleBase" id="RU361242"/>
    </source>
</evidence>
<dbReference type="CDD" id="cd02510">
    <property type="entry name" value="pp-GalNAc-T"/>
    <property type="match status" value="1"/>
</dbReference>
<keyword evidence="10" id="KW-0735">Signal-anchor</keyword>
<dbReference type="FunFam" id="3.90.550.10:FF:000026">
    <property type="entry name" value="Polypeptide N-acetylgalactosaminyltransferase"/>
    <property type="match status" value="1"/>
</dbReference>
<comment type="catalytic activity">
    <reaction evidence="17">
        <text>L-seryl-[protein] + UDP-N-acetyl-alpha-D-galactosamine = a 3-O-[N-acetyl-alpha-D-galactosaminyl]-L-seryl-[protein] + UDP + H(+)</text>
        <dbReference type="Rhea" id="RHEA:23956"/>
        <dbReference type="Rhea" id="RHEA-COMP:9863"/>
        <dbReference type="Rhea" id="RHEA-COMP:12788"/>
        <dbReference type="ChEBI" id="CHEBI:15378"/>
        <dbReference type="ChEBI" id="CHEBI:29999"/>
        <dbReference type="ChEBI" id="CHEBI:53604"/>
        <dbReference type="ChEBI" id="CHEBI:58223"/>
        <dbReference type="ChEBI" id="CHEBI:67138"/>
        <dbReference type="EC" id="2.4.1.41"/>
    </reaction>
</comment>
<keyword evidence="6 18" id="KW-0808">Transferase</keyword>
<dbReference type="SUPFAM" id="SSF50370">
    <property type="entry name" value="Ricin B-like lectins"/>
    <property type="match status" value="1"/>
</dbReference>
<dbReference type="Pfam" id="PF00652">
    <property type="entry name" value="Ricin_B_lectin"/>
    <property type="match status" value="1"/>
</dbReference>
<evidence type="ECO:0000256" key="16">
    <source>
        <dbReference type="ARBA" id="ARBA00050905"/>
    </source>
</evidence>
<dbReference type="CDD" id="cd23434">
    <property type="entry name" value="beta-trefoil_Ricin_GALNT2"/>
    <property type="match status" value="1"/>
</dbReference>
<evidence type="ECO:0000259" key="19">
    <source>
        <dbReference type="SMART" id="SM00458"/>
    </source>
</evidence>
<keyword evidence="8" id="KW-0479">Metal-binding</keyword>
<gene>
    <name evidence="20" type="ORF">DMAD_13353</name>
</gene>
<evidence type="ECO:0000256" key="13">
    <source>
        <dbReference type="ARBA" id="ARBA00023136"/>
    </source>
</evidence>
<dbReference type="GO" id="GO:0030246">
    <property type="term" value="F:carbohydrate binding"/>
    <property type="evidence" value="ECO:0007669"/>
    <property type="project" value="UniProtKB-KW"/>
</dbReference>
<evidence type="ECO:0000256" key="11">
    <source>
        <dbReference type="ARBA" id="ARBA00022989"/>
    </source>
</evidence>
<keyword evidence="5 18" id="KW-0328">Glycosyltransferase</keyword>
<evidence type="ECO:0000256" key="14">
    <source>
        <dbReference type="ARBA" id="ARBA00023157"/>
    </source>
</evidence>
<feature type="domain" description="Ricin B lectin" evidence="19">
    <location>
        <begin position="510"/>
        <end position="632"/>
    </location>
</feature>
<dbReference type="InterPro" id="IPR045885">
    <property type="entry name" value="GalNAc-T"/>
</dbReference>
<dbReference type="SUPFAM" id="SSF53448">
    <property type="entry name" value="Nucleotide-diphospho-sugar transferases"/>
    <property type="match status" value="1"/>
</dbReference>
<dbReference type="InterPro" id="IPR035992">
    <property type="entry name" value="Ricin_B-like_lectins"/>
</dbReference>
<name>A0AAU9FK99_DROMD</name>
<sequence>MRRNIKLIVFVSIIWMFVMVYYFQSSTEKVENRALRLREVATAMQQQQYQDDSSSVAAAAAAAAAGGASTVRLWAPAGGGVGLGGSGADDPGGNVILIGSVKDFERNAVHGLKLNGIVALEETSQSHSGGRLPMAPSGRGSGTTEVEYFDEAGYIKAGALRNGEDPYIRNRFNQEASDALPSNREIPDTRNPMCRTKKYREDLPETSVIITFHNEARSTLLRTIVSVLNRSPEHLIREIILVDDFSNHPEDGLELAKIDKVRIIRNDQREGLVRSRVKGADAAVSSVLTFLDSHVECNEKWLEPLLERVREDPSRVVCPVIDVISMDNFQYIGASADLRGGFDWNLIFKWEYLSPAERSVRHNDPTTAIRTPMIAGGLFVIDKAYFNKLGKYDMKMDVWGGENLEISFRVWQCGGSLEIIPCSRVGHVFRKRHPYTFPGGSGNVFARNTRRAAEVWMDDYKQHYYNAVPLAKNIPFGNIDDRLALKEKLHCKPFKWYLENVYPDLQAPDPQEVGQFRQDSTECLDTMGHLIDGTVGLFPCHNTGGNQEWAYSKRGEIKHDDLCLTLVQFARGSQVVLKACDESENQRWIMREGGLVRHHKINVCLDSRDQTAQGVSAQHCNSALATQRWSFANTRDRDSLLTRLQKEAEREMGS</sequence>
<evidence type="ECO:0000256" key="7">
    <source>
        <dbReference type="ARBA" id="ARBA00022692"/>
    </source>
</evidence>
<evidence type="ECO:0000256" key="15">
    <source>
        <dbReference type="ARBA" id="ARBA00023211"/>
    </source>
</evidence>
<evidence type="ECO:0000313" key="20">
    <source>
        <dbReference type="EMBL" id="BFF96085.1"/>
    </source>
</evidence>
<comment type="pathway">
    <text evidence="3 18">Protein modification; protein glycosylation.</text>
</comment>
<dbReference type="EMBL" id="AP029264">
    <property type="protein sequence ID" value="BFF96085.1"/>
    <property type="molecule type" value="Genomic_DNA"/>
</dbReference>
<evidence type="ECO:0000256" key="4">
    <source>
        <dbReference type="ARBA" id="ARBA00005680"/>
    </source>
</evidence>
<keyword evidence="13 18" id="KW-0472">Membrane</keyword>
<evidence type="ECO:0000256" key="17">
    <source>
        <dbReference type="ARBA" id="ARBA00052209"/>
    </source>
</evidence>
<keyword evidence="14 18" id="KW-1015">Disulfide bond</keyword>
<keyword evidence="12 18" id="KW-0333">Golgi apparatus</keyword>
<keyword evidence="15 18" id="KW-0464">Manganese</keyword>
<dbReference type="GO" id="GO:0046872">
    <property type="term" value="F:metal ion binding"/>
    <property type="evidence" value="ECO:0007669"/>
    <property type="project" value="UniProtKB-KW"/>
</dbReference>
<dbReference type="Gene3D" id="3.90.550.10">
    <property type="entry name" value="Spore Coat Polysaccharide Biosynthesis Protein SpsA, Chain A"/>
    <property type="match status" value="1"/>
</dbReference>
<comment type="similarity">
    <text evidence="4 18">Belongs to the glycosyltransferase 2 family. GalNAc-T subfamily.</text>
</comment>
<keyword evidence="11 18" id="KW-1133">Transmembrane helix</keyword>
<evidence type="ECO:0000256" key="6">
    <source>
        <dbReference type="ARBA" id="ARBA00022679"/>
    </source>
</evidence>
<protein>
    <recommendedName>
        <fullName evidence="18">Polypeptide N-acetylgalactosaminyltransferase</fullName>
        <ecNumber evidence="18">2.4.1.-</ecNumber>
    </recommendedName>
    <alternativeName>
        <fullName evidence="18">Protein-UDP acetylgalactosaminyltransferase</fullName>
    </alternativeName>
</protein>
<dbReference type="AlphaFoldDB" id="A0AAU9FK99"/>
<evidence type="ECO:0000256" key="2">
    <source>
        <dbReference type="ARBA" id="ARBA00004323"/>
    </source>
</evidence>
<dbReference type="GO" id="GO:0004653">
    <property type="term" value="F:polypeptide N-acetylgalactosaminyltransferase activity"/>
    <property type="evidence" value="ECO:0007669"/>
    <property type="project" value="UniProtKB-EC"/>
</dbReference>
<dbReference type="FunFam" id="2.80.10.50:FF:000065">
    <property type="entry name" value="Polypeptide N-acetylgalactosaminyltransferase"/>
    <property type="match status" value="1"/>
</dbReference>
<comment type="subcellular location">
    <subcellularLocation>
        <location evidence="2 18">Golgi apparatus membrane</location>
        <topology evidence="2 18">Single-pass type II membrane protein</topology>
    </subcellularLocation>
</comment>
<proteinExistence type="inferred from homology"/>
<dbReference type="InterPro" id="IPR001173">
    <property type="entry name" value="Glyco_trans_2-like"/>
</dbReference>
<evidence type="ECO:0000313" key="21">
    <source>
        <dbReference type="Proteomes" id="UP001500889"/>
    </source>
</evidence>
<dbReference type="GO" id="GO:0006493">
    <property type="term" value="P:protein O-linked glycosylation"/>
    <property type="evidence" value="ECO:0007669"/>
    <property type="project" value="TreeGrafter"/>
</dbReference>
<dbReference type="InterPro" id="IPR029044">
    <property type="entry name" value="Nucleotide-diphossugar_trans"/>
</dbReference>
<comment type="cofactor">
    <cofactor evidence="1 18">
        <name>Mn(2+)</name>
        <dbReference type="ChEBI" id="CHEBI:29035"/>
    </cofactor>
</comment>
<evidence type="ECO:0000256" key="1">
    <source>
        <dbReference type="ARBA" id="ARBA00001936"/>
    </source>
</evidence>
<comment type="catalytic activity">
    <reaction evidence="16">
        <text>L-threonyl-[protein] + UDP-N-acetyl-alpha-D-galactosamine = a 3-O-[N-acetyl-alpha-D-galactosaminyl]-L-threonyl-[protein] + UDP + H(+)</text>
        <dbReference type="Rhea" id="RHEA:52424"/>
        <dbReference type="Rhea" id="RHEA-COMP:11060"/>
        <dbReference type="Rhea" id="RHEA-COMP:11689"/>
        <dbReference type="ChEBI" id="CHEBI:15378"/>
        <dbReference type="ChEBI" id="CHEBI:30013"/>
        <dbReference type="ChEBI" id="CHEBI:58223"/>
        <dbReference type="ChEBI" id="CHEBI:67138"/>
        <dbReference type="ChEBI" id="CHEBI:87075"/>
        <dbReference type="EC" id="2.4.1.41"/>
    </reaction>
</comment>
<evidence type="ECO:0000256" key="3">
    <source>
        <dbReference type="ARBA" id="ARBA00004922"/>
    </source>
</evidence>
<dbReference type="GO" id="GO:0000139">
    <property type="term" value="C:Golgi membrane"/>
    <property type="evidence" value="ECO:0007669"/>
    <property type="project" value="UniProtKB-SubCell"/>
</dbReference>